<dbReference type="AlphaFoldDB" id="A0A2T0XE11"/>
<evidence type="ECO:0000256" key="7">
    <source>
        <dbReference type="ARBA" id="ARBA00023136"/>
    </source>
</evidence>
<evidence type="ECO:0000259" key="10">
    <source>
        <dbReference type="Pfam" id="PF04290"/>
    </source>
</evidence>
<dbReference type="Pfam" id="PF04290">
    <property type="entry name" value="DctQ"/>
    <property type="match status" value="1"/>
</dbReference>
<dbReference type="PANTHER" id="PTHR35011:SF4">
    <property type="entry name" value="SLL1102 PROTEIN"/>
    <property type="match status" value="1"/>
</dbReference>
<dbReference type="EMBL" id="PVTV01000015">
    <property type="protein sequence ID" value="PRY97189.1"/>
    <property type="molecule type" value="Genomic_DNA"/>
</dbReference>
<proteinExistence type="inferred from homology"/>
<dbReference type="InterPro" id="IPR007387">
    <property type="entry name" value="TRAP_DctQ"/>
</dbReference>
<feature type="transmembrane region" description="Helical" evidence="9">
    <location>
        <begin position="21"/>
        <end position="42"/>
    </location>
</feature>
<sequence length="188" mass="21291">MLNRSKLQSFMKFWDSIEQKLVGFLGIFALAVALWQVIGRYATPDHAISFAEEIIVYLMIWAVMIVSSQLVKRDGHVRPDLVLRILPIQVARWVEVFNCLVAIIFCGGMVWYGSSIVETAIMIDEVSSSDLQFPMWIYYLALPVGTGLMTVRYIAKLIDYIAFYDAGTMKPGHVLHDNVDGLETPKLN</sequence>
<feature type="transmembrane region" description="Helical" evidence="9">
    <location>
        <begin position="54"/>
        <end position="72"/>
    </location>
</feature>
<evidence type="ECO:0000256" key="2">
    <source>
        <dbReference type="ARBA" id="ARBA00022448"/>
    </source>
</evidence>
<evidence type="ECO:0000256" key="4">
    <source>
        <dbReference type="ARBA" id="ARBA00022519"/>
    </source>
</evidence>
<comment type="caution">
    <text evidence="11">The sequence shown here is derived from an EMBL/GenBank/DDBJ whole genome shotgun (WGS) entry which is preliminary data.</text>
</comment>
<feature type="domain" description="Tripartite ATP-independent periplasmic transporters DctQ component" evidence="10">
    <location>
        <begin position="31"/>
        <end position="159"/>
    </location>
</feature>
<reference evidence="11 12" key="1">
    <citation type="submission" date="2018-03" db="EMBL/GenBank/DDBJ databases">
        <title>Genomic Encyclopedia of Type Strains, Phase III (KMG-III): the genomes of soil and plant-associated and newly described type strains.</title>
        <authorList>
            <person name="Whitman W."/>
        </authorList>
    </citation>
    <scope>NUCLEOTIDE SEQUENCE [LARGE SCALE GENOMIC DNA]</scope>
    <source>
        <strain evidence="11 12">MWH-P2sevCIIIb</strain>
    </source>
</reference>
<protein>
    <recommendedName>
        <fullName evidence="9">TRAP transporter small permease protein</fullName>
    </recommendedName>
</protein>
<keyword evidence="2 9" id="KW-0813">Transport</keyword>
<comment type="subunit">
    <text evidence="9">The complex comprises the extracytoplasmic solute receptor protein and the two transmembrane proteins.</text>
</comment>
<dbReference type="GO" id="GO:0005886">
    <property type="term" value="C:plasma membrane"/>
    <property type="evidence" value="ECO:0007669"/>
    <property type="project" value="UniProtKB-SubCell"/>
</dbReference>
<keyword evidence="12" id="KW-1185">Reference proteome</keyword>
<comment type="subcellular location">
    <subcellularLocation>
        <location evidence="1 9">Cell inner membrane</location>
        <topology evidence="1 9">Multi-pass membrane protein</topology>
    </subcellularLocation>
</comment>
<dbReference type="InterPro" id="IPR055348">
    <property type="entry name" value="DctQ"/>
</dbReference>
<keyword evidence="5 9" id="KW-0812">Transmembrane</keyword>
<dbReference type="GO" id="GO:0022857">
    <property type="term" value="F:transmembrane transporter activity"/>
    <property type="evidence" value="ECO:0007669"/>
    <property type="project" value="UniProtKB-UniRule"/>
</dbReference>
<evidence type="ECO:0000256" key="6">
    <source>
        <dbReference type="ARBA" id="ARBA00022989"/>
    </source>
</evidence>
<evidence type="ECO:0000256" key="3">
    <source>
        <dbReference type="ARBA" id="ARBA00022475"/>
    </source>
</evidence>
<dbReference type="Proteomes" id="UP000238308">
    <property type="component" value="Unassembled WGS sequence"/>
</dbReference>
<name>A0A2T0XE11_9BURK</name>
<keyword evidence="4 9" id="KW-0997">Cell inner membrane</keyword>
<gene>
    <name evidence="11" type="ORF">BCM14_2329</name>
</gene>
<feature type="transmembrane region" description="Helical" evidence="9">
    <location>
        <begin position="93"/>
        <end position="113"/>
    </location>
</feature>
<feature type="transmembrane region" description="Helical" evidence="9">
    <location>
        <begin position="133"/>
        <end position="155"/>
    </location>
</feature>
<evidence type="ECO:0000256" key="1">
    <source>
        <dbReference type="ARBA" id="ARBA00004429"/>
    </source>
</evidence>
<evidence type="ECO:0000256" key="8">
    <source>
        <dbReference type="ARBA" id="ARBA00038436"/>
    </source>
</evidence>
<keyword evidence="7 9" id="KW-0472">Membrane</keyword>
<evidence type="ECO:0000256" key="9">
    <source>
        <dbReference type="RuleBase" id="RU369079"/>
    </source>
</evidence>
<keyword evidence="6 9" id="KW-1133">Transmembrane helix</keyword>
<keyword evidence="3" id="KW-1003">Cell membrane</keyword>
<comment type="function">
    <text evidence="9">Part of the tripartite ATP-independent periplasmic (TRAP) transport system.</text>
</comment>
<organism evidence="11 12">
    <name type="scientific">Jezberella montanilacus</name>
    <dbReference type="NCBI Taxonomy" id="323426"/>
    <lineage>
        <taxon>Bacteria</taxon>
        <taxon>Pseudomonadati</taxon>
        <taxon>Pseudomonadota</taxon>
        <taxon>Betaproteobacteria</taxon>
        <taxon>Burkholderiales</taxon>
        <taxon>Alcaligenaceae</taxon>
        <taxon>Jezberella</taxon>
    </lineage>
</organism>
<accession>A0A2T0XE11</accession>
<evidence type="ECO:0000256" key="5">
    <source>
        <dbReference type="ARBA" id="ARBA00022692"/>
    </source>
</evidence>
<evidence type="ECO:0000313" key="12">
    <source>
        <dbReference type="Proteomes" id="UP000238308"/>
    </source>
</evidence>
<comment type="similarity">
    <text evidence="8 9">Belongs to the TRAP transporter small permease family.</text>
</comment>
<dbReference type="PANTHER" id="PTHR35011">
    <property type="entry name" value="2,3-DIKETO-L-GULONATE TRAP TRANSPORTER SMALL PERMEASE PROTEIN YIAM"/>
    <property type="match status" value="1"/>
</dbReference>
<evidence type="ECO:0000313" key="11">
    <source>
        <dbReference type="EMBL" id="PRY97189.1"/>
    </source>
</evidence>